<accession>A0A2K4MK79</accession>
<organism evidence="2 3">
    <name type="scientific">Chromobacterium sinusclupearum</name>
    <dbReference type="NCBI Taxonomy" id="2077146"/>
    <lineage>
        <taxon>Bacteria</taxon>
        <taxon>Pseudomonadati</taxon>
        <taxon>Pseudomonadota</taxon>
        <taxon>Betaproteobacteria</taxon>
        <taxon>Neisseriales</taxon>
        <taxon>Chromobacteriaceae</taxon>
        <taxon>Chromobacterium</taxon>
    </lineage>
</organism>
<proteinExistence type="predicted"/>
<dbReference type="GO" id="GO:0016491">
    <property type="term" value="F:oxidoreductase activity"/>
    <property type="evidence" value="ECO:0007669"/>
    <property type="project" value="InterPro"/>
</dbReference>
<gene>
    <name evidence="2" type="ORF">C2134_16780</name>
</gene>
<keyword evidence="3" id="KW-1185">Reference proteome</keyword>
<dbReference type="EMBL" id="PPTF01000073">
    <property type="protein sequence ID" value="POA97481.1"/>
    <property type="molecule type" value="Genomic_DNA"/>
</dbReference>
<comment type="caution">
    <text evidence="2">The sequence shown here is derived from an EMBL/GenBank/DDBJ whole genome shotgun (WGS) entry which is preliminary data.</text>
</comment>
<feature type="domain" description="Amine oxidase" evidence="1">
    <location>
        <begin position="16"/>
        <end position="289"/>
    </location>
</feature>
<dbReference type="Pfam" id="PF01593">
    <property type="entry name" value="Amino_oxidase"/>
    <property type="match status" value="1"/>
</dbReference>
<dbReference type="SUPFAM" id="SSF51905">
    <property type="entry name" value="FAD/NAD(P)-binding domain"/>
    <property type="match status" value="1"/>
</dbReference>
<dbReference type="RefSeq" id="WP_103321257.1">
    <property type="nucleotide sequence ID" value="NZ_PPTF01000073.1"/>
</dbReference>
<dbReference type="Gene3D" id="3.90.660.10">
    <property type="match status" value="1"/>
</dbReference>
<evidence type="ECO:0000313" key="2">
    <source>
        <dbReference type="EMBL" id="POA97481.1"/>
    </source>
</evidence>
<dbReference type="AlphaFoldDB" id="A0A2K4MK79"/>
<protein>
    <submittedName>
        <fullName evidence="2">NAD/FAD-binding protein</fullName>
    </submittedName>
</protein>
<sequence>MNTQQRQRIAVIGSGISGLASAHFLARRHLVTLFEANDYLGGHTHTVDVAVDGLRFAVDTGFLVYNERTYPNLIALFRELDIPSHPTEMSFSVSLDHSRLEWAGSNLDTVFAQRGNLLSAGFWGMLGDILRFNREAERNLARAVQSPLTLGELLDAGGYGRRFRDHYLLPMAAAIWSSPCRDILDFPAETFLRFCLNHGLLQIRNRPPWRTVPGGARQYVDKIAAGLDDIRLGTPVLRVSRVDGQARVLTQASEETFDAVVFATHAPQTLRLLVDADERERAVLQAVRYQPNEAVLHCDDTLLPRRHRAWAAWNFIGDSHDDGQAVGVSYLLNRLQPLPLDTPVIVTLNPPRPPAADKVLGRFAYQHPLLDDNAIAAQRALRGIQGRHACWFAGAWTGYGFHEDGLKSGLRVAADFGLAPDWARI</sequence>
<dbReference type="PANTHER" id="PTHR42923:SF17">
    <property type="entry name" value="AMINE OXIDASE DOMAIN-CONTAINING PROTEIN"/>
    <property type="match status" value="1"/>
</dbReference>
<dbReference type="InterPro" id="IPR036188">
    <property type="entry name" value="FAD/NAD-bd_sf"/>
</dbReference>
<dbReference type="PANTHER" id="PTHR42923">
    <property type="entry name" value="PROTOPORPHYRINOGEN OXIDASE"/>
    <property type="match status" value="1"/>
</dbReference>
<dbReference type="Proteomes" id="UP000236416">
    <property type="component" value="Unassembled WGS sequence"/>
</dbReference>
<name>A0A2K4MK79_9NEIS</name>
<evidence type="ECO:0000259" key="1">
    <source>
        <dbReference type="Pfam" id="PF01593"/>
    </source>
</evidence>
<reference evidence="2 3" key="1">
    <citation type="submission" date="2018-01" db="EMBL/GenBank/DDBJ databases">
        <title>Genomic Sequence of Chromobacterium MWU13-2610 from wild cranberry bogs within the Cape Cod National Seashore.</title>
        <authorList>
            <person name="O'Hara-Hanley K."/>
            <person name="Soby S."/>
            <person name="Harrison A."/>
        </authorList>
    </citation>
    <scope>NUCLEOTIDE SEQUENCE [LARGE SCALE GENOMIC DNA]</scope>
    <source>
        <strain evidence="2 3">MWU13-2610</strain>
    </source>
</reference>
<evidence type="ECO:0000313" key="3">
    <source>
        <dbReference type="Proteomes" id="UP000236416"/>
    </source>
</evidence>
<dbReference type="Gene3D" id="3.50.50.60">
    <property type="entry name" value="FAD/NAD(P)-binding domain"/>
    <property type="match status" value="2"/>
</dbReference>
<dbReference type="InterPro" id="IPR002937">
    <property type="entry name" value="Amino_oxidase"/>
</dbReference>
<dbReference type="InterPro" id="IPR050464">
    <property type="entry name" value="Zeta_carotene_desat/Oxidored"/>
</dbReference>